<proteinExistence type="predicted"/>
<gene>
    <name evidence="3" type="ORF">CW354_01900</name>
</gene>
<dbReference type="Proteomes" id="UP000239504">
    <property type="component" value="Unassembled WGS sequence"/>
</dbReference>
<name>A0A2S7KAV4_9PROT</name>
<evidence type="ECO:0000313" key="4">
    <source>
        <dbReference type="Proteomes" id="UP000239504"/>
    </source>
</evidence>
<keyword evidence="4" id="KW-1185">Reference proteome</keyword>
<sequence>MPRFSFAAGFACLLGLAACAQEDASMETPAPDPEMVETARMAAGALGERLKGRLVEAISTGGPVAAIDVCNLEAPEIASAVSAETGMRVGRTALRLRNPDNAPDAFERAGLESFQRQLEDGAAPSGLEIAEIVDGPDGKTLRYMKPIMTGGPCVLCHGTDVAPEVRAALLERYPDDEAVGFAPGDMRGAFTISKALAPRESE</sequence>
<protein>
    <recommendedName>
        <fullName evidence="2">Tll0287-like domain-containing protein</fullName>
    </recommendedName>
</protein>
<feature type="chain" id="PRO_5015472519" description="Tll0287-like domain-containing protein" evidence="1">
    <location>
        <begin position="21"/>
        <end position="202"/>
    </location>
</feature>
<organism evidence="3 4">
    <name type="scientific">Hyphococcus luteus</name>
    <dbReference type="NCBI Taxonomy" id="2058213"/>
    <lineage>
        <taxon>Bacteria</taxon>
        <taxon>Pseudomonadati</taxon>
        <taxon>Pseudomonadota</taxon>
        <taxon>Alphaproteobacteria</taxon>
        <taxon>Parvularculales</taxon>
        <taxon>Parvularculaceae</taxon>
        <taxon>Hyphococcus</taxon>
    </lineage>
</organism>
<dbReference type="PROSITE" id="PS51257">
    <property type="entry name" value="PROKAR_LIPOPROTEIN"/>
    <property type="match status" value="1"/>
</dbReference>
<dbReference type="RefSeq" id="WP_104828344.1">
    <property type="nucleotide sequence ID" value="NZ_PJCH01000001.1"/>
</dbReference>
<dbReference type="OrthoDB" id="9797588at2"/>
<feature type="domain" description="Tll0287-like" evidence="2">
    <location>
        <begin position="58"/>
        <end position="193"/>
    </location>
</feature>
<dbReference type="InterPro" id="IPR021796">
    <property type="entry name" value="Tll0287-like_dom"/>
</dbReference>
<dbReference type="AlphaFoldDB" id="A0A2S7KAV4"/>
<accession>A0A2S7KAV4</accession>
<dbReference type="EMBL" id="PJCH01000001">
    <property type="protein sequence ID" value="PQA89642.1"/>
    <property type="molecule type" value="Genomic_DNA"/>
</dbReference>
<feature type="signal peptide" evidence="1">
    <location>
        <begin position="1"/>
        <end position="20"/>
    </location>
</feature>
<reference evidence="3 4" key="1">
    <citation type="submission" date="2017-12" db="EMBL/GenBank/DDBJ databases">
        <authorList>
            <person name="Hurst M.R.H."/>
        </authorList>
    </citation>
    <scope>NUCLEOTIDE SEQUENCE [LARGE SCALE GENOMIC DNA]</scope>
    <source>
        <strain evidence="3 4">SY-3-19</strain>
    </source>
</reference>
<evidence type="ECO:0000313" key="3">
    <source>
        <dbReference type="EMBL" id="PQA89642.1"/>
    </source>
</evidence>
<comment type="caution">
    <text evidence="3">The sequence shown here is derived from an EMBL/GenBank/DDBJ whole genome shotgun (WGS) entry which is preliminary data.</text>
</comment>
<keyword evidence="1" id="KW-0732">Signal</keyword>
<evidence type="ECO:0000259" key="2">
    <source>
        <dbReference type="Pfam" id="PF11845"/>
    </source>
</evidence>
<evidence type="ECO:0000256" key="1">
    <source>
        <dbReference type="SAM" id="SignalP"/>
    </source>
</evidence>
<dbReference type="Pfam" id="PF11845">
    <property type="entry name" value="Tll0287-like"/>
    <property type="match status" value="1"/>
</dbReference>